<gene>
    <name evidence="3" type="primary">dprA</name>
    <name evidence="3" type="ORF">RM590_00435</name>
</gene>
<dbReference type="EMBL" id="JAVREL010000001">
    <property type="protein sequence ID" value="MDT0341135.1"/>
    <property type="molecule type" value="Genomic_DNA"/>
</dbReference>
<dbReference type="Pfam" id="PF02481">
    <property type="entry name" value="DNA_processg_A"/>
    <property type="match status" value="1"/>
</dbReference>
<dbReference type="Proteomes" id="UP001183246">
    <property type="component" value="Unassembled WGS sequence"/>
</dbReference>
<feature type="domain" description="Smf/DprA SLOG" evidence="2">
    <location>
        <begin position="83"/>
        <end position="293"/>
    </location>
</feature>
<evidence type="ECO:0000313" key="3">
    <source>
        <dbReference type="EMBL" id="MDT0341135.1"/>
    </source>
</evidence>
<evidence type="ECO:0000313" key="4">
    <source>
        <dbReference type="Proteomes" id="UP001183246"/>
    </source>
</evidence>
<name>A0ABU2MHR1_9ACTN</name>
<evidence type="ECO:0000259" key="2">
    <source>
        <dbReference type="Pfam" id="PF02481"/>
    </source>
</evidence>
<dbReference type="InterPro" id="IPR057666">
    <property type="entry name" value="DrpA_SLOG"/>
</dbReference>
<dbReference type="PANTHER" id="PTHR43022">
    <property type="entry name" value="PROTEIN SMF"/>
    <property type="match status" value="1"/>
</dbReference>
<reference evidence="4" key="1">
    <citation type="submission" date="2023-07" db="EMBL/GenBank/DDBJ databases">
        <title>30 novel species of actinomycetes from the DSMZ collection.</title>
        <authorList>
            <person name="Nouioui I."/>
        </authorList>
    </citation>
    <scope>NUCLEOTIDE SEQUENCE [LARGE SCALE GENOMIC DNA]</scope>
    <source>
        <strain evidence="4">DSM 44938</strain>
    </source>
</reference>
<proteinExistence type="inferred from homology"/>
<dbReference type="RefSeq" id="WP_311702239.1">
    <property type="nucleotide sequence ID" value="NZ_JAVREL010000001.1"/>
</dbReference>
<dbReference type="InterPro" id="IPR003488">
    <property type="entry name" value="DprA"/>
</dbReference>
<dbReference type="PANTHER" id="PTHR43022:SF1">
    <property type="entry name" value="PROTEIN SMF"/>
    <property type="match status" value="1"/>
</dbReference>
<evidence type="ECO:0000256" key="1">
    <source>
        <dbReference type="ARBA" id="ARBA00006525"/>
    </source>
</evidence>
<organism evidence="3 4">
    <name type="scientific">Streptomyces litchfieldiae</name>
    <dbReference type="NCBI Taxonomy" id="3075543"/>
    <lineage>
        <taxon>Bacteria</taxon>
        <taxon>Bacillati</taxon>
        <taxon>Actinomycetota</taxon>
        <taxon>Actinomycetes</taxon>
        <taxon>Kitasatosporales</taxon>
        <taxon>Streptomycetaceae</taxon>
        <taxon>Streptomyces</taxon>
    </lineage>
</organism>
<comment type="caution">
    <text evidence="3">The sequence shown here is derived from an EMBL/GenBank/DDBJ whole genome shotgun (WGS) entry which is preliminary data.</text>
</comment>
<comment type="similarity">
    <text evidence="1">Belongs to the DprA/Smf family.</text>
</comment>
<keyword evidence="4" id="KW-1185">Reference proteome</keyword>
<dbReference type="Gene3D" id="3.40.50.450">
    <property type="match status" value="1"/>
</dbReference>
<dbReference type="NCBIfam" id="TIGR00732">
    <property type="entry name" value="dprA"/>
    <property type="match status" value="1"/>
</dbReference>
<protein>
    <submittedName>
        <fullName evidence="3">DNA-processing protein DprA</fullName>
    </submittedName>
</protein>
<sequence>MSGADEETRQARAALARIAEPGDEVLGRWVTALGPVETWRALREGDGPPAGASPDRWAGMRLRAGNTSPEADLARIARLGGRFVCPEDREWPRQLDDLGPGQPVGLWVRGPCSLRFVALRSVALVGARACTDYGAHVAAELATALGDRGWTVVSGAAYGIDGAAHRGALTTGGSTIAVLACGVDVSYPAAHRELLGRIAERGLLVAELAPGDHPTRWRFIQRNRVIAALTRGTVVVEAARRSGSLVTARHASRLGRHLMAVPGPVTSGLSAGTHRLIREEATLVGDAADIIELAGDMGDLAAPEAAPVVPRDLLAPQVGEVLDALPATAPATVEEVARGACTSLAAAGARLRELTSLGFVERVGDRWQLCRAGPRHAGPADVSGDVPA</sequence>
<dbReference type="SUPFAM" id="SSF102405">
    <property type="entry name" value="MCP/YpsA-like"/>
    <property type="match status" value="1"/>
</dbReference>
<accession>A0ABU2MHR1</accession>